<dbReference type="PANTHER" id="PTHR42850">
    <property type="entry name" value="METALLOPHOSPHOESTERASE"/>
    <property type="match status" value="1"/>
</dbReference>
<keyword evidence="3" id="KW-1185">Reference proteome</keyword>
<dbReference type="GO" id="GO:0008803">
    <property type="term" value="F:bis(5'-nucleosyl)-tetraphosphatase (symmetrical) activity"/>
    <property type="evidence" value="ECO:0007669"/>
    <property type="project" value="TreeGrafter"/>
</dbReference>
<sequence length="228" mass="24451">MPEGLRIYAVGDIHGCAARLDVLHGLMAEDAAKAPERRKVIVYLGDYVDRGPDSRGVIERLLGPPPFAAETVHLAGNHEALMLAALDDPGDLRAGALWQMNGGGAALASWGVDPEAPQERWAEAIPPAHLAWLRGLARSVRFGGYVFAHAGVRPGVPLARQDPEDLIWIREPFLSSTADHGAVVVHGHTPGREVVLRRNRIGLDTGAVFGGKLTCAVLWAGRLRLLQA</sequence>
<name>A0A975YKX7_9PROT</name>
<dbReference type="GO" id="GO:0110154">
    <property type="term" value="P:RNA decapping"/>
    <property type="evidence" value="ECO:0007669"/>
    <property type="project" value="TreeGrafter"/>
</dbReference>
<dbReference type="CDD" id="cd00144">
    <property type="entry name" value="MPP_PPP_family"/>
    <property type="match status" value="1"/>
</dbReference>
<dbReference type="GO" id="GO:0005737">
    <property type="term" value="C:cytoplasm"/>
    <property type="evidence" value="ECO:0007669"/>
    <property type="project" value="TreeGrafter"/>
</dbReference>
<proteinExistence type="predicted"/>
<dbReference type="Pfam" id="PF00149">
    <property type="entry name" value="Metallophos"/>
    <property type="match status" value="1"/>
</dbReference>
<dbReference type="EMBL" id="CP076448">
    <property type="protein sequence ID" value="QXM26245.1"/>
    <property type="molecule type" value="Genomic_DNA"/>
</dbReference>
<feature type="domain" description="Calcineurin-like phosphoesterase" evidence="1">
    <location>
        <begin position="5"/>
        <end position="192"/>
    </location>
</feature>
<dbReference type="Proteomes" id="UP000694001">
    <property type="component" value="Chromosome"/>
</dbReference>
<dbReference type="PANTHER" id="PTHR42850:SF4">
    <property type="entry name" value="ZINC-DEPENDENT ENDOPOLYPHOSPHATASE"/>
    <property type="match status" value="1"/>
</dbReference>
<dbReference type="AlphaFoldDB" id="A0A975YKX7"/>
<dbReference type="InterPro" id="IPR050126">
    <property type="entry name" value="Ap4A_hydrolase"/>
</dbReference>
<accession>A0A975YKX7</accession>
<gene>
    <name evidence="2" type="ORF">KO353_07185</name>
</gene>
<evidence type="ECO:0000259" key="1">
    <source>
        <dbReference type="Pfam" id="PF00149"/>
    </source>
</evidence>
<organism evidence="2 3">
    <name type="scientific">Elioraea tepida</name>
    <dbReference type="NCBI Taxonomy" id="2843330"/>
    <lineage>
        <taxon>Bacteria</taxon>
        <taxon>Pseudomonadati</taxon>
        <taxon>Pseudomonadota</taxon>
        <taxon>Alphaproteobacteria</taxon>
        <taxon>Acetobacterales</taxon>
        <taxon>Elioraeaceae</taxon>
        <taxon>Elioraea</taxon>
    </lineage>
</organism>
<dbReference type="InterPro" id="IPR004843">
    <property type="entry name" value="Calcineurin-like_PHP"/>
</dbReference>
<dbReference type="KEGG" id="elio:KO353_07185"/>
<evidence type="ECO:0000313" key="3">
    <source>
        <dbReference type="Proteomes" id="UP000694001"/>
    </source>
</evidence>
<reference evidence="2" key="1">
    <citation type="submission" date="2021-06" db="EMBL/GenBank/DDBJ databases">
        <title>Elioraea tepida, sp. nov., a moderately thermophilic aerobic anoxygenic phototrophic bacterium isolated from an alkaline siliceous hot spring mat community in Yellowstone National Park, WY, USA.</title>
        <authorList>
            <person name="Saini M.K."/>
            <person name="Yoshida S."/>
            <person name="Sebastian A."/>
            <person name="Hirose S."/>
            <person name="Hara E."/>
            <person name="Tamaki H."/>
            <person name="Soulier N.T."/>
            <person name="Albert I."/>
            <person name="Hanada S."/>
            <person name="Bryant D.A."/>
            <person name="Tank M."/>
        </authorList>
    </citation>
    <scope>NUCLEOTIDE SEQUENCE</scope>
    <source>
        <strain evidence="2">MS-P2</strain>
    </source>
</reference>
<protein>
    <submittedName>
        <fullName evidence="2">Serine/threonine protein phosphatase</fullName>
    </submittedName>
</protein>
<dbReference type="GO" id="GO:0016791">
    <property type="term" value="F:phosphatase activity"/>
    <property type="evidence" value="ECO:0007669"/>
    <property type="project" value="TreeGrafter"/>
</dbReference>
<evidence type="ECO:0000313" key="2">
    <source>
        <dbReference type="EMBL" id="QXM26245.1"/>
    </source>
</evidence>